<feature type="coiled-coil region" evidence="1">
    <location>
        <begin position="329"/>
        <end position="356"/>
    </location>
</feature>
<organism evidence="3 4">
    <name type="scientific">Deinandra increscens subsp. villosa</name>
    <dbReference type="NCBI Taxonomy" id="3103831"/>
    <lineage>
        <taxon>Eukaryota</taxon>
        <taxon>Viridiplantae</taxon>
        <taxon>Streptophyta</taxon>
        <taxon>Embryophyta</taxon>
        <taxon>Tracheophyta</taxon>
        <taxon>Spermatophyta</taxon>
        <taxon>Magnoliopsida</taxon>
        <taxon>eudicotyledons</taxon>
        <taxon>Gunneridae</taxon>
        <taxon>Pentapetalae</taxon>
        <taxon>asterids</taxon>
        <taxon>campanulids</taxon>
        <taxon>Asterales</taxon>
        <taxon>Asteraceae</taxon>
        <taxon>Asteroideae</taxon>
        <taxon>Heliantheae alliance</taxon>
        <taxon>Madieae</taxon>
        <taxon>Madiinae</taxon>
        <taxon>Deinandra</taxon>
    </lineage>
</organism>
<evidence type="ECO:0000313" key="4">
    <source>
        <dbReference type="Proteomes" id="UP001408789"/>
    </source>
</evidence>
<feature type="coiled-coil region" evidence="1">
    <location>
        <begin position="246"/>
        <end position="273"/>
    </location>
</feature>
<proteinExistence type="predicted"/>
<feature type="compositionally biased region" description="Polar residues" evidence="2">
    <location>
        <begin position="25"/>
        <end position="39"/>
    </location>
</feature>
<evidence type="ECO:0000313" key="3">
    <source>
        <dbReference type="EMBL" id="KAK9066586.1"/>
    </source>
</evidence>
<evidence type="ECO:0000256" key="1">
    <source>
        <dbReference type="SAM" id="Coils"/>
    </source>
</evidence>
<dbReference type="Proteomes" id="UP001408789">
    <property type="component" value="Unassembled WGS sequence"/>
</dbReference>
<dbReference type="PANTHER" id="PTHR33476:SF7">
    <property type="entry name" value="EMB|CAB62613.1"/>
    <property type="match status" value="1"/>
</dbReference>
<feature type="region of interest" description="Disordered" evidence="2">
    <location>
        <begin position="65"/>
        <end position="86"/>
    </location>
</feature>
<sequence length="459" mass="51500">MDKWMAAVAAGAASIAQHFKKSKQTGDQPPSPVHSSHGSFSDKPHSPKLQPFSKKWPLRRLFRRATSKQDDGENEKGMHLGGDGIQENVEKGDFVNESLTSRSQMSFRSGKVVRPLSSLESCVMAHVEKKEYMQTVRPFLVIDGKNVINSPSFSEGKGGSFLDATLLVGLGMSFGILYSFMENKREVEKLKRLLKQKENLVRDLEDEIEMKDSLIVQELTFDGESPHSVSVSHEHDDKDSVFSNEKQNFSEIEAELEAELELLEHSMASSSLETKISNLFELDPDFEPGVAEGELRAEMLDNADDEFERGSITTTHSANYVVSATELRLRLHEVLQSQLEERIRELEAQIEAQNHKSWKDFSSSNAEDEPVVLNLSGEALEAYNDACKEFAKFDELYEEFDDDGTLQNGGDEVDLGDDDDEMKLLIKHIVEKARQGSPAVLNAHRALFLDQSLEVEKKS</sequence>
<accession>A0AAP0GYU0</accession>
<dbReference type="AlphaFoldDB" id="A0AAP0GYU0"/>
<evidence type="ECO:0000256" key="2">
    <source>
        <dbReference type="SAM" id="MobiDB-lite"/>
    </source>
</evidence>
<feature type="coiled-coil region" evidence="1">
    <location>
        <begin position="180"/>
        <end position="214"/>
    </location>
</feature>
<dbReference type="InterPro" id="IPR040348">
    <property type="entry name" value="POLAR-like"/>
</dbReference>
<reference evidence="3 4" key="1">
    <citation type="submission" date="2024-04" db="EMBL/GenBank/DDBJ databases">
        <title>The reference genome of an endangered Asteraceae, Deinandra increscens subsp. villosa, native to the Central Coast of California.</title>
        <authorList>
            <person name="Guilliams M."/>
            <person name="Hasenstab-Lehman K."/>
            <person name="Meyer R."/>
            <person name="Mcevoy S."/>
        </authorList>
    </citation>
    <scope>NUCLEOTIDE SEQUENCE [LARGE SCALE GENOMIC DNA]</scope>
    <source>
        <tissue evidence="3">Leaf</tissue>
    </source>
</reference>
<protein>
    <submittedName>
        <fullName evidence="3">Uncharacterized protein</fullName>
    </submittedName>
</protein>
<dbReference type="EMBL" id="JBCNJP010000015">
    <property type="protein sequence ID" value="KAK9066586.1"/>
    <property type="molecule type" value="Genomic_DNA"/>
</dbReference>
<dbReference type="PANTHER" id="PTHR33476">
    <property type="entry name" value="EMB|CAB62613.1"/>
    <property type="match status" value="1"/>
</dbReference>
<feature type="region of interest" description="Disordered" evidence="2">
    <location>
        <begin position="17"/>
        <end position="53"/>
    </location>
</feature>
<comment type="caution">
    <text evidence="3">The sequence shown here is derived from an EMBL/GenBank/DDBJ whole genome shotgun (WGS) entry which is preliminary data.</text>
</comment>
<dbReference type="GO" id="GO:0008356">
    <property type="term" value="P:asymmetric cell division"/>
    <property type="evidence" value="ECO:0007669"/>
    <property type="project" value="InterPro"/>
</dbReference>
<name>A0AAP0GYU0_9ASTR</name>
<gene>
    <name evidence="3" type="ORF">SSX86_013909</name>
</gene>
<feature type="compositionally biased region" description="Basic and acidic residues" evidence="2">
    <location>
        <begin position="67"/>
        <end position="78"/>
    </location>
</feature>
<keyword evidence="4" id="KW-1185">Reference proteome</keyword>
<keyword evidence="1" id="KW-0175">Coiled coil</keyword>